<evidence type="ECO:0000256" key="1">
    <source>
        <dbReference type="ARBA" id="ARBA00004370"/>
    </source>
</evidence>
<evidence type="ECO:0000256" key="2">
    <source>
        <dbReference type="ARBA" id="ARBA00022692"/>
    </source>
</evidence>
<keyword evidence="8" id="KW-1185">Reference proteome</keyword>
<dbReference type="Pfam" id="PF10320">
    <property type="entry name" value="7TM_GPCR_Srsx"/>
    <property type="match status" value="1"/>
</dbReference>
<feature type="transmembrane region" description="Helical" evidence="5">
    <location>
        <begin position="171"/>
        <end position="192"/>
    </location>
</feature>
<accession>A0AA39I943</accession>
<feature type="domain" description="G-protein coupled receptors family 1 profile" evidence="6">
    <location>
        <begin position="33"/>
        <end position="270"/>
    </location>
</feature>
<sequence length="293" mass="32955">MSLTNNMTLSTFFLVVRVDSLILLFEGAVASVGNGLIILVTIRSKSLQSSCNVLIAAQALSDIIRQWHSVTLIYNSFNENMTTVHQCYFIQLVSMLAMDFSTLLMLFIAVDRFAATKYPLKYQCMKGWKYVTGILLSCLTFSSAFAVYRYTALNNDTIFCTIVDVLASSNITVWAVGNTTINAAVVVTYVALTRLTKVAVPEYIKINRSLNLMILLHISAWLLPIVFTLAVSLFHPCHLFSVAVQNTVIILWNITMVAPFFIYYFRSTLYNRELRSIFRLRGWKVNVASVASS</sequence>
<feature type="transmembrane region" description="Helical" evidence="5">
    <location>
        <begin position="88"/>
        <end position="110"/>
    </location>
</feature>
<keyword evidence="4 5" id="KW-0472">Membrane</keyword>
<evidence type="ECO:0000256" key="4">
    <source>
        <dbReference type="ARBA" id="ARBA00023136"/>
    </source>
</evidence>
<name>A0AA39I943_9BILA</name>
<protein>
    <recommendedName>
        <fullName evidence="6">G-protein coupled receptors family 1 profile domain-containing protein</fullName>
    </recommendedName>
</protein>
<evidence type="ECO:0000259" key="6">
    <source>
        <dbReference type="PROSITE" id="PS50262"/>
    </source>
</evidence>
<dbReference type="PANTHER" id="PTHR23360">
    <property type="entry name" value="G-PROTEIN COUPLED RECEPTORS FAMILY 1 PROFILE DOMAIN-CONTAINING PROTEIN-RELATED"/>
    <property type="match status" value="1"/>
</dbReference>
<dbReference type="Proteomes" id="UP001175271">
    <property type="component" value="Unassembled WGS sequence"/>
</dbReference>
<dbReference type="PROSITE" id="PS50262">
    <property type="entry name" value="G_PROTEIN_RECEP_F1_2"/>
    <property type="match status" value="1"/>
</dbReference>
<dbReference type="InterPro" id="IPR047130">
    <property type="entry name" value="7TM_GPCR_Srsx_nematod"/>
</dbReference>
<evidence type="ECO:0000313" key="7">
    <source>
        <dbReference type="EMBL" id="KAK0420100.1"/>
    </source>
</evidence>
<organism evidence="7 8">
    <name type="scientific">Steinernema hermaphroditum</name>
    <dbReference type="NCBI Taxonomy" id="289476"/>
    <lineage>
        <taxon>Eukaryota</taxon>
        <taxon>Metazoa</taxon>
        <taxon>Ecdysozoa</taxon>
        <taxon>Nematoda</taxon>
        <taxon>Chromadorea</taxon>
        <taxon>Rhabditida</taxon>
        <taxon>Tylenchina</taxon>
        <taxon>Panagrolaimomorpha</taxon>
        <taxon>Strongyloidoidea</taxon>
        <taxon>Steinernematidae</taxon>
        <taxon>Steinernema</taxon>
    </lineage>
</organism>
<evidence type="ECO:0000256" key="5">
    <source>
        <dbReference type="SAM" id="Phobius"/>
    </source>
</evidence>
<feature type="transmembrane region" description="Helical" evidence="5">
    <location>
        <begin position="247"/>
        <end position="265"/>
    </location>
</feature>
<dbReference type="EMBL" id="JAUCMV010000002">
    <property type="protein sequence ID" value="KAK0420100.1"/>
    <property type="molecule type" value="Genomic_DNA"/>
</dbReference>
<dbReference type="InterPro" id="IPR000276">
    <property type="entry name" value="GPCR_Rhodpsn"/>
</dbReference>
<dbReference type="InterPro" id="IPR017452">
    <property type="entry name" value="GPCR_Rhodpsn_7TM"/>
</dbReference>
<dbReference type="CDD" id="cd00637">
    <property type="entry name" value="7tm_classA_rhodopsin-like"/>
    <property type="match status" value="1"/>
</dbReference>
<feature type="transmembrane region" description="Helical" evidence="5">
    <location>
        <begin position="130"/>
        <end position="151"/>
    </location>
</feature>
<dbReference type="PANTHER" id="PTHR23360:SF69">
    <property type="entry name" value="G-PROTEIN COUPLED RECEPTORS FAMILY 1 PROFILE DOMAIN-CONTAINING PROTEIN-RELATED"/>
    <property type="match status" value="1"/>
</dbReference>
<reference evidence="7" key="1">
    <citation type="submission" date="2023-06" db="EMBL/GenBank/DDBJ databases">
        <title>Genomic analysis of the entomopathogenic nematode Steinernema hermaphroditum.</title>
        <authorList>
            <person name="Schwarz E.M."/>
            <person name="Heppert J.K."/>
            <person name="Baniya A."/>
            <person name="Schwartz H.T."/>
            <person name="Tan C.-H."/>
            <person name="Antoshechkin I."/>
            <person name="Sternberg P.W."/>
            <person name="Goodrich-Blair H."/>
            <person name="Dillman A.R."/>
        </authorList>
    </citation>
    <scope>NUCLEOTIDE SEQUENCE</scope>
    <source>
        <strain evidence="7">PS9179</strain>
        <tissue evidence="7">Whole animal</tissue>
    </source>
</reference>
<gene>
    <name evidence="7" type="ORF">QR680_014515</name>
</gene>
<dbReference type="SUPFAM" id="SSF81321">
    <property type="entry name" value="Family A G protein-coupled receptor-like"/>
    <property type="match status" value="1"/>
</dbReference>
<dbReference type="SMART" id="SM01381">
    <property type="entry name" value="7TM_GPCR_Srsx"/>
    <property type="match status" value="1"/>
</dbReference>
<keyword evidence="3 5" id="KW-1133">Transmembrane helix</keyword>
<feature type="transmembrane region" description="Helical" evidence="5">
    <location>
        <begin position="212"/>
        <end position="235"/>
    </location>
</feature>
<keyword evidence="2 5" id="KW-0812">Transmembrane</keyword>
<evidence type="ECO:0000313" key="8">
    <source>
        <dbReference type="Proteomes" id="UP001175271"/>
    </source>
</evidence>
<comment type="subcellular location">
    <subcellularLocation>
        <location evidence="1">Membrane</location>
    </subcellularLocation>
</comment>
<dbReference type="Gene3D" id="1.20.1070.10">
    <property type="entry name" value="Rhodopsin 7-helix transmembrane proteins"/>
    <property type="match status" value="1"/>
</dbReference>
<dbReference type="AlphaFoldDB" id="A0AA39I943"/>
<dbReference type="GO" id="GO:0004930">
    <property type="term" value="F:G protein-coupled receptor activity"/>
    <property type="evidence" value="ECO:0007669"/>
    <property type="project" value="InterPro"/>
</dbReference>
<dbReference type="InterPro" id="IPR019424">
    <property type="entry name" value="7TM_GPCR_Srsx"/>
</dbReference>
<dbReference type="GO" id="GO:0016020">
    <property type="term" value="C:membrane"/>
    <property type="evidence" value="ECO:0007669"/>
    <property type="project" value="UniProtKB-SubCell"/>
</dbReference>
<evidence type="ECO:0000256" key="3">
    <source>
        <dbReference type="ARBA" id="ARBA00022989"/>
    </source>
</evidence>
<feature type="transmembrane region" description="Helical" evidence="5">
    <location>
        <begin position="20"/>
        <end position="42"/>
    </location>
</feature>
<proteinExistence type="predicted"/>
<comment type="caution">
    <text evidence="7">The sequence shown here is derived from an EMBL/GenBank/DDBJ whole genome shotgun (WGS) entry which is preliminary data.</text>
</comment>